<dbReference type="PROSITE" id="PS50102">
    <property type="entry name" value="RRM"/>
    <property type="match status" value="1"/>
</dbReference>
<dbReference type="KEGG" id="pop:7469768"/>
<dbReference type="OrthoDB" id="439808at2759"/>
<reference evidence="1 2" key="1">
    <citation type="journal article" date="2006" name="Science">
        <title>The genome of black cottonwood, Populus trichocarpa (Torr. &amp; Gray).</title>
        <authorList>
            <person name="Tuskan G.A."/>
            <person name="Difazio S."/>
            <person name="Jansson S."/>
            <person name="Bohlmann J."/>
            <person name="Grigoriev I."/>
            <person name="Hellsten U."/>
            <person name="Putnam N."/>
            <person name="Ralph S."/>
            <person name="Rombauts S."/>
            <person name="Salamov A."/>
            <person name="Schein J."/>
            <person name="Sterck L."/>
            <person name="Aerts A."/>
            <person name="Bhalerao R.R."/>
            <person name="Bhalerao R.P."/>
            <person name="Blaudez D."/>
            <person name="Boerjan W."/>
            <person name="Brun A."/>
            <person name="Brunner A."/>
            <person name="Busov V."/>
            <person name="Campbell M."/>
            <person name="Carlson J."/>
            <person name="Chalot M."/>
            <person name="Chapman J."/>
            <person name="Chen G.L."/>
            <person name="Cooper D."/>
            <person name="Coutinho P.M."/>
            <person name="Couturier J."/>
            <person name="Covert S."/>
            <person name="Cronk Q."/>
            <person name="Cunningham R."/>
            <person name="Davis J."/>
            <person name="Degroeve S."/>
            <person name="Dejardin A."/>
            <person name="Depamphilis C."/>
            <person name="Detter J."/>
            <person name="Dirks B."/>
            <person name="Dubchak I."/>
            <person name="Duplessis S."/>
            <person name="Ehlting J."/>
            <person name="Ellis B."/>
            <person name="Gendler K."/>
            <person name="Goodstein D."/>
            <person name="Gribskov M."/>
            <person name="Grimwood J."/>
            <person name="Groover A."/>
            <person name="Gunter L."/>
            <person name="Hamberger B."/>
            <person name="Heinze B."/>
            <person name="Helariutta Y."/>
            <person name="Henrissat B."/>
            <person name="Holligan D."/>
            <person name="Holt R."/>
            <person name="Huang W."/>
            <person name="Islam-Faridi N."/>
            <person name="Jones S."/>
            <person name="Jones-Rhoades M."/>
            <person name="Jorgensen R."/>
            <person name="Joshi C."/>
            <person name="Kangasjarvi J."/>
            <person name="Karlsson J."/>
            <person name="Kelleher C."/>
            <person name="Kirkpatrick R."/>
            <person name="Kirst M."/>
            <person name="Kohler A."/>
            <person name="Kalluri U."/>
            <person name="Larimer F."/>
            <person name="Leebens-Mack J."/>
            <person name="Leple J.C."/>
            <person name="Locascio P."/>
            <person name="Lou Y."/>
            <person name="Lucas S."/>
            <person name="Martin F."/>
            <person name="Montanini B."/>
            <person name="Napoli C."/>
            <person name="Nelson D.R."/>
            <person name="Nelson C."/>
            <person name="Nieminen K."/>
            <person name="Nilsson O."/>
            <person name="Pereda V."/>
            <person name="Peter G."/>
            <person name="Philippe R."/>
            <person name="Pilate G."/>
            <person name="Poliakov A."/>
            <person name="Razumovskaya J."/>
            <person name="Richardson P."/>
            <person name="Rinaldi C."/>
            <person name="Ritland K."/>
            <person name="Rouze P."/>
            <person name="Ryaboy D."/>
            <person name="Schmutz J."/>
            <person name="Schrader J."/>
            <person name="Segerman B."/>
            <person name="Shin H."/>
            <person name="Siddiqui A."/>
            <person name="Sterky F."/>
            <person name="Terry A."/>
            <person name="Tsai C.J."/>
            <person name="Uberbacher E."/>
            <person name="Unneberg P."/>
            <person name="Vahala J."/>
            <person name="Wall K."/>
            <person name="Wessler S."/>
            <person name="Yang G."/>
            <person name="Yin T."/>
            <person name="Douglas C."/>
            <person name="Marra M."/>
            <person name="Sandberg G."/>
            <person name="Van de Peer Y."/>
            <person name="Rokhsar D."/>
        </authorList>
    </citation>
    <scope>NUCLEOTIDE SEQUENCE [LARGE SCALE GENOMIC DNA]</scope>
    <source>
        <strain evidence="2">cv. Nisqually</strain>
    </source>
</reference>
<dbReference type="InterPro" id="IPR000504">
    <property type="entry name" value="RRM_dom"/>
</dbReference>
<comment type="caution">
    <text evidence="1">The sequence shown here is derived from an EMBL/GenBank/DDBJ whole genome shotgun (WGS) entry which is preliminary data.</text>
</comment>
<dbReference type="EMBL" id="CM009297">
    <property type="protein sequence ID" value="PNT22694.2"/>
    <property type="molecule type" value="Genomic_DNA"/>
</dbReference>
<accession>A0A2K1ZBN9</accession>
<dbReference type="InterPro" id="IPR035979">
    <property type="entry name" value="RBD_domain_sf"/>
</dbReference>
<dbReference type="GO" id="GO:0003723">
    <property type="term" value="F:RNA binding"/>
    <property type="evidence" value="ECO:0007669"/>
    <property type="project" value="UniProtKB-UniRule"/>
</dbReference>
<dbReference type="PANTHER" id="PTHR11176">
    <property type="entry name" value="BOULE-RELATED"/>
    <property type="match status" value="1"/>
</dbReference>
<dbReference type="FunFam" id="3.30.70.330:FF:000440">
    <property type="entry name" value="Putative RNA-binding protein ARP1"/>
    <property type="match status" value="1"/>
</dbReference>
<keyword evidence="2" id="KW-1185">Reference proteome</keyword>
<organism evidence="1 2">
    <name type="scientific">Populus trichocarpa</name>
    <name type="common">Western balsam poplar</name>
    <name type="synonym">Populus balsamifera subsp. trichocarpa</name>
    <dbReference type="NCBI Taxonomy" id="3694"/>
    <lineage>
        <taxon>Eukaryota</taxon>
        <taxon>Viridiplantae</taxon>
        <taxon>Streptophyta</taxon>
        <taxon>Embryophyta</taxon>
        <taxon>Tracheophyta</taxon>
        <taxon>Spermatophyta</taxon>
        <taxon>Magnoliopsida</taxon>
        <taxon>eudicotyledons</taxon>
        <taxon>Gunneridae</taxon>
        <taxon>Pentapetalae</taxon>
        <taxon>rosids</taxon>
        <taxon>fabids</taxon>
        <taxon>Malpighiales</taxon>
        <taxon>Salicaceae</taxon>
        <taxon>Saliceae</taxon>
        <taxon>Populus</taxon>
    </lineage>
</organism>
<protein>
    <submittedName>
        <fullName evidence="1">Uncharacterized protein</fullName>
    </submittedName>
</protein>
<dbReference type="eggNOG" id="KOG0149">
    <property type="taxonomic scope" value="Eukaryota"/>
</dbReference>
<dbReference type="PANTHER" id="PTHR11176:SF56">
    <property type="entry name" value="RRM DOMAIN-CONTAINING PROTEIN"/>
    <property type="match status" value="1"/>
</dbReference>
<evidence type="ECO:0000313" key="1">
    <source>
        <dbReference type="EMBL" id="PNT22694.2"/>
    </source>
</evidence>
<proteinExistence type="predicted"/>
<evidence type="ECO:0000313" key="2">
    <source>
        <dbReference type="Proteomes" id="UP000006729"/>
    </source>
</evidence>
<dbReference type="Gramene" id="Potri.008G044700.2.v4.1">
    <property type="protein sequence ID" value="Potri.008G044700.2.v4.1"/>
    <property type="gene ID" value="Potri.008G044700.v4.1"/>
</dbReference>
<dbReference type="SMART" id="SM00360">
    <property type="entry name" value="RRM"/>
    <property type="match status" value="1"/>
</dbReference>
<dbReference type="InterPro" id="IPR012677">
    <property type="entry name" value="Nucleotide-bd_a/b_plait_sf"/>
</dbReference>
<sequence>MNISMENHFHKRSGCACYYQLVFQSLSSWKVCANEIIYELSCDSCS</sequence>
<name>A0A2K1ZBN9_POPTR</name>
<dbReference type="SUPFAM" id="SSF54928">
    <property type="entry name" value="RNA-binding domain, RBD"/>
    <property type="match status" value="1"/>
</dbReference>
<dbReference type="HOGENOM" id="CLU_048669_2_0_1"/>
<dbReference type="Proteomes" id="UP000006729">
    <property type="component" value="Chromosome 8"/>
</dbReference>
<gene>
    <name evidence="1" type="ORF">POPTR_008G045166v4</name>
</gene>
<dbReference type="Gene3D" id="3.30.70.330">
    <property type="match status" value="1"/>
</dbReference>
<dbReference type="Pfam" id="PF00076">
    <property type="entry name" value="RRM_1"/>
    <property type="match status" value="1"/>
</dbReference>